<keyword evidence="3" id="KW-1185">Reference proteome</keyword>
<accession>A0ABM8Q9X8</accession>
<organism evidence="2 3">
    <name type="scientific">Campylobacter majalis</name>
    <dbReference type="NCBI Taxonomy" id="2790656"/>
    <lineage>
        <taxon>Bacteria</taxon>
        <taxon>Pseudomonadati</taxon>
        <taxon>Campylobacterota</taxon>
        <taxon>Epsilonproteobacteria</taxon>
        <taxon>Campylobacterales</taxon>
        <taxon>Campylobacteraceae</taxon>
        <taxon>Campylobacter</taxon>
    </lineage>
</organism>
<name>A0ABM8Q9X8_9BACT</name>
<dbReference type="Proteomes" id="UP000789803">
    <property type="component" value="Unassembled WGS sequence"/>
</dbReference>
<gene>
    <name evidence="2" type="ORF">LMG7974_01648</name>
</gene>
<evidence type="ECO:0000313" key="2">
    <source>
        <dbReference type="EMBL" id="CAD7289571.1"/>
    </source>
</evidence>
<feature type="compositionally biased region" description="Basic and acidic residues" evidence="1">
    <location>
        <begin position="58"/>
        <end position="78"/>
    </location>
</feature>
<protein>
    <submittedName>
        <fullName evidence="2">Uncharacterized protein</fullName>
    </submittedName>
</protein>
<dbReference type="RefSeq" id="WP_229933424.1">
    <property type="nucleotide sequence ID" value="NZ_CAJHOF010000018.1"/>
</dbReference>
<feature type="region of interest" description="Disordered" evidence="1">
    <location>
        <begin position="58"/>
        <end position="89"/>
    </location>
</feature>
<dbReference type="EMBL" id="CAJHOF010000018">
    <property type="protein sequence ID" value="CAD7289571.1"/>
    <property type="molecule type" value="Genomic_DNA"/>
</dbReference>
<evidence type="ECO:0000256" key="1">
    <source>
        <dbReference type="SAM" id="MobiDB-lite"/>
    </source>
</evidence>
<reference evidence="2 3" key="1">
    <citation type="submission" date="2020-11" db="EMBL/GenBank/DDBJ databases">
        <authorList>
            <person name="Peeters C."/>
        </authorList>
    </citation>
    <scope>NUCLEOTIDE SEQUENCE [LARGE SCALE GENOMIC DNA]</scope>
    <source>
        <strain evidence="2 3">LMG 7974</strain>
    </source>
</reference>
<proteinExistence type="predicted"/>
<comment type="caution">
    <text evidence="2">The sequence shown here is derived from an EMBL/GenBank/DDBJ whole genome shotgun (WGS) entry which is preliminary data.</text>
</comment>
<evidence type="ECO:0000313" key="3">
    <source>
        <dbReference type="Proteomes" id="UP000789803"/>
    </source>
</evidence>
<sequence>MKFKVLYDTQFKVLYDTQISTKLYKKGDEMEFVQGTDELFIKRLIDINCIEPIAKQDKPKLTDKRGTKKPKEQPKDDQDLGIDLDEIEE</sequence>
<feature type="compositionally biased region" description="Acidic residues" evidence="1">
    <location>
        <begin position="79"/>
        <end position="89"/>
    </location>
</feature>